<dbReference type="InterPro" id="IPR039261">
    <property type="entry name" value="FNR_nucleotide-bd"/>
</dbReference>
<evidence type="ECO:0000313" key="2">
    <source>
        <dbReference type="EMBL" id="SCG43255.1"/>
    </source>
</evidence>
<dbReference type="CDD" id="cd06193">
    <property type="entry name" value="siderophore_interacting"/>
    <property type="match status" value="1"/>
</dbReference>
<dbReference type="PROSITE" id="PS51384">
    <property type="entry name" value="FAD_FR"/>
    <property type="match status" value="1"/>
</dbReference>
<dbReference type="InterPro" id="IPR039374">
    <property type="entry name" value="SIP_fam"/>
</dbReference>
<organism evidence="2 3">
    <name type="scientific">Micromonospora coxensis</name>
    <dbReference type="NCBI Taxonomy" id="356852"/>
    <lineage>
        <taxon>Bacteria</taxon>
        <taxon>Bacillati</taxon>
        <taxon>Actinomycetota</taxon>
        <taxon>Actinomycetes</taxon>
        <taxon>Micromonosporales</taxon>
        <taxon>Micromonosporaceae</taxon>
        <taxon>Micromonospora</taxon>
    </lineage>
</organism>
<dbReference type="OrthoDB" id="3291337at2"/>
<evidence type="ECO:0000259" key="1">
    <source>
        <dbReference type="PROSITE" id="PS51384"/>
    </source>
</evidence>
<dbReference type="Pfam" id="PF08021">
    <property type="entry name" value="FAD_binding_9"/>
    <property type="match status" value="1"/>
</dbReference>
<name>A0A1C5HB66_9ACTN</name>
<proteinExistence type="predicted"/>
<dbReference type="EMBL" id="LT607753">
    <property type="protein sequence ID" value="SCG43255.1"/>
    <property type="molecule type" value="Genomic_DNA"/>
</dbReference>
<dbReference type="Gene3D" id="3.40.50.80">
    <property type="entry name" value="Nucleotide-binding domain of ferredoxin-NADP reductase (FNR) module"/>
    <property type="match status" value="1"/>
</dbReference>
<sequence length="287" mass="30865">MGTATVAPPLVYRFYRARVRSTRRVGASLIRVTLTGPELAGFAGGGRDQSVSLFLPHPGQPEPVVPLDAGEDWYAQWRATDPCVRAVMRSYTISAQRPEVSEVDIDFVHHGDVGPASRWAGRARPGDAVVLLGPATSDNRSVCFRPPSDTDHVLLAADETALPALAGILAWLPAGTSVRAWVEVPDAGDIRRLPTAADAELRWLVRGSTPPGSGLLVEAVRAARLPAGLPYAWIAGESATVRALRRHLVAERGLDRRRVTFAGYWRRGASEEDLRAEAVTADAAELS</sequence>
<dbReference type="InterPro" id="IPR017938">
    <property type="entry name" value="Riboflavin_synthase-like_b-brl"/>
</dbReference>
<dbReference type="Gene3D" id="2.40.30.10">
    <property type="entry name" value="Translation factors"/>
    <property type="match status" value="1"/>
</dbReference>
<dbReference type="Pfam" id="PF04954">
    <property type="entry name" value="SIP"/>
    <property type="match status" value="1"/>
</dbReference>
<dbReference type="PANTHER" id="PTHR30157">
    <property type="entry name" value="FERRIC REDUCTASE, NADPH-DEPENDENT"/>
    <property type="match status" value="1"/>
</dbReference>
<dbReference type="SUPFAM" id="SSF63380">
    <property type="entry name" value="Riboflavin synthase domain-like"/>
    <property type="match status" value="1"/>
</dbReference>
<reference evidence="3" key="1">
    <citation type="submission" date="2016-06" db="EMBL/GenBank/DDBJ databases">
        <authorList>
            <person name="Varghese N."/>
            <person name="Submissions Spin"/>
        </authorList>
    </citation>
    <scope>NUCLEOTIDE SEQUENCE [LARGE SCALE GENOMIC DNA]</scope>
    <source>
        <strain evidence="3">DSM 45161</strain>
    </source>
</reference>
<dbReference type="AlphaFoldDB" id="A0A1C5HB66"/>
<dbReference type="InterPro" id="IPR017927">
    <property type="entry name" value="FAD-bd_FR_type"/>
</dbReference>
<dbReference type="GO" id="GO:0016491">
    <property type="term" value="F:oxidoreductase activity"/>
    <property type="evidence" value="ECO:0007669"/>
    <property type="project" value="InterPro"/>
</dbReference>
<dbReference type="RefSeq" id="WP_088974905.1">
    <property type="nucleotide sequence ID" value="NZ_LT607753.1"/>
</dbReference>
<dbReference type="PANTHER" id="PTHR30157:SF0">
    <property type="entry name" value="NADPH-DEPENDENT FERRIC-CHELATE REDUCTASE"/>
    <property type="match status" value="1"/>
</dbReference>
<dbReference type="Proteomes" id="UP000198215">
    <property type="component" value="Chromosome I"/>
</dbReference>
<evidence type="ECO:0000313" key="3">
    <source>
        <dbReference type="Proteomes" id="UP000198215"/>
    </source>
</evidence>
<keyword evidence="3" id="KW-1185">Reference proteome</keyword>
<accession>A0A1C5HB66</accession>
<protein>
    <submittedName>
        <fullName evidence="2">NADPH-dependent ferric siderophore reductase, contains FAD-binding and SIP domains</fullName>
    </submittedName>
</protein>
<feature type="domain" description="FAD-binding FR-type" evidence="1">
    <location>
        <begin position="12"/>
        <end position="141"/>
    </location>
</feature>
<dbReference type="InterPro" id="IPR013113">
    <property type="entry name" value="SIP_FAD-bd"/>
</dbReference>
<gene>
    <name evidence="2" type="ORF">GA0070614_1065</name>
</gene>
<dbReference type="InterPro" id="IPR007037">
    <property type="entry name" value="SIP_rossman_dom"/>
</dbReference>